<dbReference type="PROSITE" id="PS50110">
    <property type="entry name" value="RESPONSE_REGULATORY"/>
    <property type="match status" value="1"/>
</dbReference>
<dbReference type="Gene3D" id="1.10.10.10">
    <property type="entry name" value="Winged helix-like DNA-binding domain superfamily/Winged helix DNA-binding domain"/>
    <property type="match status" value="1"/>
</dbReference>
<dbReference type="SMART" id="SM00448">
    <property type="entry name" value="REC"/>
    <property type="match status" value="1"/>
</dbReference>
<dbReference type="PANTHER" id="PTHR48111:SF59">
    <property type="entry name" value="TRANSCRIPTIONAL REGULATORY PROTEIN BAER"/>
    <property type="match status" value="1"/>
</dbReference>
<dbReference type="InterPro" id="IPR039420">
    <property type="entry name" value="WalR-like"/>
</dbReference>
<dbReference type="GO" id="GO:0000976">
    <property type="term" value="F:transcription cis-regulatory region binding"/>
    <property type="evidence" value="ECO:0007669"/>
    <property type="project" value="TreeGrafter"/>
</dbReference>
<evidence type="ECO:0000256" key="6">
    <source>
        <dbReference type="PROSITE-ProRule" id="PRU00169"/>
    </source>
</evidence>
<evidence type="ECO:0000259" key="8">
    <source>
        <dbReference type="PROSITE" id="PS50110"/>
    </source>
</evidence>
<dbReference type="SMART" id="SM00862">
    <property type="entry name" value="Trans_reg_C"/>
    <property type="match status" value="1"/>
</dbReference>
<dbReference type="GO" id="GO:0005829">
    <property type="term" value="C:cytosol"/>
    <property type="evidence" value="ECO:0007669"/>
    <property type="project" value="TreeGrafter"/>
</dbReference>
<keyword evidence="5" id="KW-0804">Transcription</keyword>
<reference evidence="10 11" key="1">
    <citation type="submission" date="2019-11" db="EMBL/GenBank/DDBJ databases">
        <title>Comparative genomics of hydrocarbon-degrading Desulfosarcina strains.</title>
        <authorList>
            <person name="Watanabe M."/>
            <person name="Kojima H."/>
            <person name="Fukui M."/>
        </authorList>
    </citation>
    <scope>NUCLEOTIDE SEQUENCE [LARGE SCALE GENOMIC DNA]</scope>
    <source>
        <strain evidence="10 11">28bB2T</strain>
    </source>
</reference>
<dbReference type="Proteomes" id="UP000425960">
    <property type="component" value="Chromosome"/>
</dbReference>
<dbReference type="InterPro" id="IPR001789">
    <property type="entry name" value="Sig_transdc_resp-reg_receiver"/>
</dbReference>
<keyword evidence="3" id="KW-0805">Transcription regulation</keyword>
<sequence length="226" mass="25177">MADEHILIVEDETKIADLLKDYLLKAGFKVSCLARGDEAVDKVKGLAPALMLLDLMLPGMDGTTVCREVRKFSDIPIIMATAKVDEIDRLIGLEIGADDYICKPFSPREVVARVKAVLRRARPVEAPQRRIAGPMILDENTRQVTVDGHSLNLTPSEFGLLSVLMASPERVFSRAELLDMVQGYRFEGYDRTIDSHVKNLRKKISAHLPDKEVILTIYGVGYKLSV</sequence>
<dbReference type="Gene3D" id="6.10.250.690">
    <property type="match status" value="1"/>
</dbReference>
<protein>
    <submittedName>
        <fullName evidence="10">DNA-binding response regulator</fullName>
    </submittedName>
</protein>
<dbReference type="SUPFAM" id="SSF46894">
    <property type="entry name" value="C-terminal effector domain of the bipartite response regulators"/>
    <property type="match status" value="1"/>
</dbReference>
<evidence type="ECO:0000256" key="2">
    <source>
        <dbReference type="ARBA" id="ARBA00023012"/>
    </source>
</evidence>
<dbReference type="RefSeq" id="WP_155313457.1">
    <property type="nucleotide sequence ID" value="NZ_AP021876.1"/>
</dbReference>
<feature type="domain" description="OmpR/PhoB-type" evidence="9">
    <location>
        <begin position="126"/>
        <end position="226"/>
    </location>
</feature>
<dbReference type="Gene3D" id="3.40.50.2300">
    <property type="match status" value="1"/>
</dbReference>
<dbReference type="Pfam" id="PF00486">
    <property type="entry name" value="Trans_reg_C"/>
    <property type="match status" value="1"/>
</dbReference>
<dbReference type="FunFam" id="3.40.50.2300:FF:000001">
    <property type="entry name" value="DNA-binding response regulator PhoB"/>
    <property type="match status" value="1"/>
</dbReference>
<dbReference type="PROSITE" id="PS51755">
    <property type="entry name" value="OMPR_PHOB"/>
    <property type="match status" value="1"/>
</dbReference>
<keyword evidence="2" id="KW-0902">Two-component regulatory system</keyword>
<dbReference type="InterPro" id="IPR036388">
    <property type="entry name" value="WH-like_DNA-bd_sf"/>
</dbReference>
<evidence type="ECO:0000256" key="7">
    <source>
        <dbReference type="PROSITE-ProRule" id="PRU01091"/>
    </source>
</evidence>
<dbReference type="Pfam" id="PF00072">
    <property type="entry name" value="Response_reg"/>
    <property type="match status" value="1"/>
</dbReference>
<dbReference type="AlphaFoldDB" id="A0A5K7ZZK8"/>
<dbReference type="EMBL" id="AP021876">
    <property type="protein sequence ID" value="BBO85709.1"/>
    <property type="molecule type" value="Genomic_DNA"/>
</dbReference>
<feature type="modified residue" description="4-aspartylphosphate" evidence="6">
    <location>
        <position position="54"/>
    </location>
</feature>
<evidence type="ECO:0000259" key="9">
    <source>
        <dbReference type="PROSITE" id="PS51755"/>
    </source>
</evidence>
<accession>A0A5K7ZZK8</accession>
<organism evidence="10 11">
    <name type="scientific">Desulfosarcina ovata subsp. sediminis</name>
    <dbReference type="NCBI Taxonomy" id="885957"/>
    <lineage>
        <taxon>Bacteria</taxon>
        <taxon>Pseudomonadati</taxon>
        <taxon>Thermodesulfobacteriota</taxon>
        <taxon>Desulfobacteria</taxon>
        <taxon>Desulfobacterales</taxon>
        <taxon>Desulfosarcinaceae</taxon>
        <taxon>Desulfosarcina</taxon>
    </lineage>
</organism>
<keyword evidence="1 6" id="KW-0597">Phosphoprotein</keyword>
<dbReference type="SUPFAM" id="SSF52172">
    <property type="entry name" value="CheY-like"/>
    <property type="match status" value="1"/>
</dbReference>
<dbReference type="GO" id="GO:0000156">
    <property type="term" value="F:phosphorelay response regulator activity"/>
    <property type="evidence" value="ECO:0007669"/>
    <property type="project" value="TreeGrafter"/>
</dbReference>
<dbReference type="InterPro" id="IPR011006">
    <property type="entry name" value="CheY-like_superfamily"/>
</dbReference>
<evidence type="ECO:0000313" key="10">
    <source>
        <dbReference type="EMBL" id="BBO85709.1"/>
    </source>
</evidence>
<dbReference type="KEGG" id="dov:DSCO28_62750"/>
<name>A0A5K7ZZK8_9BACT</name>
<dbReference type="PANTHER" id="PTHR48111">
    <property type="entry name" value="REGULATOR OF RPOS"/>
    <property type="match status" value="1"/>
</dbReference>
<proteinExistence type="predicted"/>
<dbReference type="GO" id="GO:0032993">
    <property type="term" value="C:protein-DNA complex"/>
    <property type="evidence" value="ECO:0007669"/>
    <property type="project" value="TreeGrafter"/>
</dbReference>
<evidence type="ECO:0000256" key="5">
    <source>
        <dbReference type="ARBA" id="ARBA00023163"/>
    </source>
</evidence>
<evidence type="ECO:0000313" key="11">
    <source>
        <dbReference type="Proteomes" id="UP000425960"/>
    </source>
</evidence>
<dbReference type="InterPro" id="IPR016032">
    <property type="entry name" value="Sig_transdc_resp-reg_C-effctor"/>
</dbReference>
<keyword evidence="4 7" id="KW-0238">DNA-binding</keyword>
<feature type="DNA-binding region" description="OmpR/PhoB-type" evidence="7">
    <location>
        <begin position="126"/>
        <end position="226"/>
    </location>
</feature>
<evidence type="ECO:0000256" key="3">
    <source>
        <dbReference type="ARBA" id="ARBA00023015"/>
    </source>
</evidence>
<feature type="domain" description="Response regulatory" evidence="8">
    <location>
        <begin position="5"/>
        <end position="118"/>
    </location>
</feature>
<dbReference type="GO" id="GO:0006355">
    <property type="term" value="P:regulation of DNA-templated transcription"/>
    <property type="evidence" value="ECO:0007669"/>
    <property type="project" value="InterPro"/>
</dbReference>
<gene>
    <name evidence="10" type="ORF">DSCO28_62750</name>
</gene>
<evidence type="ECO:0000256" key="1">
    <source>
        <dbReference type="ARBA" id="ARBA00022553"/>
    </source>
</evidence>
<evidence type="ECO:0000256" key="4">
    <source>
        <dbReference type="ARBA" id="ARBA00023125"/>
    </source>
</evidence>
<dbReference type="InterPro" id="IPR001867">
    <property type="entry name" value="OmpR/PhoB-type_DNA-bd"/>
</dbReference>
<dbReference type="CDD" id="cd00383">
    <property type="entry name" value="trans_reg_C"/>
    <property type="match status" value="1"/>
</dbReference>